<dbReference type="AlphaFoldDB" id="A0A2J9PME4"/>
<dbReference type="InterPro" id="IPR013196">
    <property type="entry name" value="HTH_11"/>
</dbReference>
<gene>
    <name evidence="8" type="ORF">A6J77_004450</name>
</gene>
<evidence type="ECO:0000313" key="9">
    <source>
        <dbReference type="Proteomes" id="UP000192813"/>
    </source>
</evidence>
<dbReference type="PANTHER" id="PTHR30185:SF18">
    <property type="entry name" value="TRANSCRIPTIONAL REGULATOR MTLR"/>
    <property type="match status" value="1"/>
</dbReference>
<dbReference type="Gene3D" id="1.10.1790.10">
    <property type="entry name" value="PRD domain"/>
    <property type="match status" value="1"/>
</dbReference>
<dbReference type="Proteomes" id="UP000192813">
    <property type="component" value="Unassembled WGS sequence"/>
</dbReference>
<name>A0A2J9PME4_9LACT</name>
<evidence type="ECO:0000259" key="6">
    <source>
        <dbReference type="PROSITE" id="PS51099"/>
    </source>
</evidence>
<dbReference type="InterPro" id="IPR011608">
    <property type="entry name" value="PRD"/>
</dbReference>
<keyword evidence="2" id="KW-0805">Transcription regulation</keyword>
<dbReference type="GO" id="GO:0006355">
    <property type="term" value="P:regulation of DNA-templated transcription"/>
    <property type="evidence" value="ECO:0007669"/>
    <property type="project" value="InterPro"/>
</dbReference>
<dbReference type="GO" id="GO:0009401">
    <property type="term" value="P:phosphoenolpyruvate-dependent sugar phosphotransferase system"/>
    <property type="evidence" value="ECO:0007669"/>
    <property type="project" value="InterPro"/>
</dbReference>
<dbReference type="SUPFAM" id="SSF63520">
    <property type="entry name" value="PTS-regulatory domain, PRD"/>
    <property type="match status" value="1"/>
</dbReference>
<keyword evidence="3" id="KW-0010">Activator</keyword>
<evidence type="ECO:0000256" key="3">
    <source>
        <dbReference type="ARBA" id="ARBA00023159"/>
    </source>
</evidence>
<feature type="domain" description="PTS EIIA type-2" evidence="5">
    <location>
        <begin position="535"/>
        <end position="681"/>
    </location>
</feature>
<dbReference type="GO" id="GO:0008982">
    <property type="term" value="F:protein-N(PI)-phosphohistidine-sugar phosphotransferase activity"/>
    <property type="evidence" value="ECO:0007669"/>
    <property type="project" value="InterPro"/>
</dbReference>
<dbReference type="PANTHER" id="PTHR30185">
    <property type="entry name" value="CRYPTIC BETA-GLUCOSIDE BGL OPERON ANTITERMINATOR"/>
    <property type="match status" value="1"/>
</dbReference>
<dbReference type="InterPro" id="IPR036390">
    <property type="entry name" value="WH_DNA-bd_sf"/>
</dbReference>
<comment type="caution">
    <text evidence="8">The sequence shown here is derived from an EMBL/GenBank/DDBJ whole genome shotgun (WGS) entry which is preliminary data.</text>
</comment>
<evidence type="ECO:0000313" key="8">
    <source>
        <dbReference type="EMBL" id="PNL91509.1"/>
    </source>
</evidence>
<dbReference type="InterPro" id="IPR013011">
    <property type="entry name" value="PTS_EIIB_2"/>
</dbReference>
<dbReference type="CDD" id="cd05568">
    <property type="entry name" value="PTS_IIB_bgl_like"/>
    <property type="match status" value="1"/>
</dbReference>
<dbReference type="PROSITE" id="PS51099">
    <property type="entry name" value="PTS_EIIB_TYPE_2"/>
    <property type="match status" value="1"/>
</dbReference>
<dbReference type="Gene3D" id="1.10.10.10">
    <property type="entry name" value="Winged helix-like DNA-binding domain superfamily/Winged helix DNA-binding domain"/>
    <property type="match status" value="1"/>
</dbReference>
<reference evidence="9" key="1">
    <citation type="submission" date="2017-12" db="EMBL/GenBank/DDBJ databases">
        <title>FDA dAtabase for Regulatory Grade micrObial Sequences (FDA-ARGOS): Supporting development and validation of Infectious Disease Dx tests.</title>
        <authorList>
            <person name="Hoffmann M."/>
            <person name="Allard M."/>
            <person name="Evans P."/>
            <person name="Brown E."/>
            <person name="Tallon L."/>
            <person name="Sadzewicz L."/>
            <person name="Sengamalay N."/>
            <person name="Ott S."/>
            <person name="Godinez A."/>
            <person name="Nagaraj S."/>
            <person name="Vavikolanu K."/>
            <person name="Aluvathingal J."/>
            <person name="Nadendla S."/>
            <person name="Sichtig H."/>
        </authorList>
    </citation>
    <scope>NUCLEOTIDE SEQUENCE [LARGE SCALE GENOMIC DNA]</scope>
    <source>
        <strain evidence="9">FDAARGOS_249</strain>
    </source>
</reference>
<feature type="domain" description="PRD" evidence="7">
    <location>
        <begin position="310"/>
        <end position="415"/>
    </location>
</feature>
<dbReference type="PROSITE" id="PS51372">
    <property type="entry name" value="PRD_2"/>
    <property type="match status" value="1"/>
</dbReference>
<dbReference type="SUPFAM" id="SSF55804">
    <property type="entry name" value="Phoshotransferase/anion transport protein"/>
    <property type="match status" value="1"/>
</dbReference>
<dbReference type="InterPro" id="IPR016152">
    <property type="entry name" value="PTrfase/Anion_transptr"/>
</dbReference>
<dbReference type="InterPro" id="IPR050661">
    <property type="entry name" value="BglG_antiterminators"/>
</dbReference>
<dbReference type="Pfam" id="PF00874">
    <property type="entry name" value="PRD"/>
    <property type="match status" value="1"/>
</dbReference>
<dbReference type="Pfam" id="PF08279">
    <property type="entry name" value="HTH_11"/>
    <property type="match status" value="1"/>
</dbReference>
<evidence type="ECO:0000256" key="1">
    <source>
        <dbReference type="ARBA" id="ARBA00022737"/>
    </source>
</evidence>
<dbReference type="RefSeq" id="WP_083068537.1">
    <property type="nucleotide sequence ID" value="NZ_JALXKY010000008.1"/>
</dbReference>
<dbReference type="PROSITE" id="PS51094">
    <property type="entry name" value="PTS_EIIA_TYPE_2"/>
    <property type="match status" value="1"/>
</dbReference>
<evidence type="ECO:0000256" key="2">
    <source>
        <dbReference type="ARBA" id="ARBA00023015"/>
    </source>
</evidence>
<keyword evidence="1" id="KW-0677">Repeat</keyword>
<evidence type="ECO:0000259" key="5">
    <source>
        <dbReference type="PROSITE" id="PS51094"/>
    </source>
</evidence>
<proteinExistence type="predicted"/>
<dbReference type="Gene3D" id="3.40.930.10">
    <property type="entry name" value="Mannitol-specific EII, Chain A"/>
    <property type="match status" value="1"/>
</dbReference>
<dbReference type="InterPro" id="IPR007737">
    <property type="entry name" value="Mga_HTH"/>
</dbReference>
<dbReference type="InterPro" id="IPR036388">
    <property type="entry name" value="WH-like_DNA-bd_sf"/>
</dbReference>
<organism evidence="8 9">
    <name type="scientific">Aerococcus viridans</name>
    <dbReference type="NCBI Taxonomy" id="1377"/>
    <lineage>
        <taxon>Bacteria</taxon>
        <taxon>Bacillati</taxon>
        <taxon>Bacillota</taxon>
        <taxon>Bacilli</taxon>
        <taxon>Lactobacillales</taxon>
        <taxon>Aerococcaceae</taxon>
        <taxon>Aerococcus</taxon>
    </lineage>
</organism>
<dbReference type="SUPFAM" id="SSF46785">
    <property type="entry name" value="Winged helix' DNA-binding domain"/>
    <property type="match status" value="1"/>
</dbReference>
<keyword evidence="4" id="KW-0804">Transcription</keyword>
<sequence>MKVYFTEREKSILKLFLAYPKGVTQKDIQDELDISKRTVYREISHIEESLRQLNLRLDKPRNEGYYLIGSDEDKAALRDQLNAHPYGDLSKAQRQNAIALMVLSGQGISTVEAMAYEFSVSTRTLNTDMASVKSSLSEYDIQIETSSHADLTVQGEEAVIRQLMVNLLDYNIKEIDFFLYFNQMSEENQLPHSEDAFFIQLIPREIYEMAHKVFKSDAIHHKLSNLPDNQLKTIILSFVVNIFRIQNGHSIHSEILAKDQSSHFIRLSHQMYEIIAKEMKLAIDFNERHMFARQLEGMNFNRPQNIFSNNFDTELSYRVAELTRKISNKTGYDFRQDNRLFEDLLTHLNAALKRLDQAISSDDIILDKMIAGYPNLHEAVDLSLKEVFPDVTFTKEEMAYIIIHYASSIERQPISRNLKIVILSAGGFGTSKILESRFANKIPEVKQLDIVKVSQMSKVDYDQYDLILSTSFLAGFKYPYQVISPLLLDDEIMAIRQEIKHLSQSKERTQASQPANGSADMQFERLYQLVNTANKILEKFDIHQVQSGETIEASLLQIIQGLSKQIVDDPNQVTKRVIERYLEAPIGIPHSNIALFHSTNPHVKEAFFSIYELDQPFEILGMDRTTIELKRILLLLAPEPLSRENELLLGKISSSIIDNDLNTEIYKSGTKAIVLQLLSALFVEETTTFE</sequence>
<feature type="domain" description="PTS EIIB type-2" evidence="6">
    <location>
        <begin position="418"/>
        <end position="507"/>
    </location>
</feature>
<dbReference type="InterPro" id="IPR036634">
    <property type="entry name" value="PRD_sf"/>
</dbReference>
<protein>
    <submittedName>
        <fullName evidence="8">Transcriptional regulator</fullName>
    </submittedName>
</protein>
<dbReference type="EMBL" id="NBTM02000001">
    <property type="protein sequence ID" value="PNL91509.1"/>
    <property type="molecule type" value="Genomic_DNA"/>
</dbReference>
<dbReference type="InterPro" id="IPR002178">
    <property type="entry name" value="PTS_EIIA_type-2_dom"/>
</dbReference>
<accession>A0A2J9PME4</accession>
<dbReference type="Pfam" id="PF05043">
    <property type="entry name" value="Mga"/>
    <property type="match status" value="1"/>
</dbReference>
<evidence type="ECO:0000256" key="4">
    <source>
        <dbReference type="ARBA" id="ARBA00023163"/>
    </source>
</evidence>
<evidence type="ECO:0000259" key="7">
    <source>
        <dbReference type="PROSITE" id="PS51372"/>
    </source>
</evidence>
<dbReference type="Pfam" id="PF00359">
    <property type="entry name" value="PTS_EIIA_2"/>
    <property type="match status" value="1"/>
</dbReference>